<accession>A0ABS6FET2</accession>
<dbReference type="InterPro" id="IPR027277">
    <property type="entry name" value="NadC/ModD"/>
</dbReference>
<evidence type="ECO:0000313" key="7">
    <source>
        <dbReference type="Proteomes" id="UP000783742"/>
    </source>
</evidence>
<dbReference type="Proteomes" id="UP000783742">
    <property type="component" value="Unassembled WGS sequence"/>
</dbReference>
<evidence type="ECO:0000313" key="6">
    <source>
        <dbReference type="EMBL" id="MBU5668699.1"/>
    </source>
</evidence>
<feature type="domain" description="Quinolinate phosphoribosyl transferase N-terminal" evidence="5">
    <location>
        <begin position="22"/>
        <end position="111"/>
    </location>
</feature>
<dbReference type="NCBIfam" id="TIGR00078">
    <property type="entry name" value="nadC"/>
    <property type="match status" value="1"/>
</dbReference>
<dbReference type="CDD" id="cd01572">
    <property type="entry name" value="QPRTase"/>
    <property type="match status" value="1"/>
</dbReference>
<proteinExistence type="inferred from homology"/>
<dbReference type="PANTHER" id="PTHR32179">
    <property type="entry name" value="NICOTINATE-NUCLEOTIDE PYROPHOSPHORYLASE [CARBOXYLATING]"/>
    <property type="match status" value="1"/>
</dbReference>
<comment type="function">
    <text evidence="1">Involved in the catabolism of quinolinic acid (QA).</text>
</comment>
<keyword evidence="7" id="KW-1185">Reference proteome</keyword>
<comment type="caution">
    <text evidence="6">The sequence shown here is derived from an EMBL/GenBank/DDBJ whole genome shotgun (WGS) entry which is preliminary data.</text>
</comment>
<evidence type="ECO:0000259" key="4">
    <source>
        <dbReference type="Pfam" id="PF01729"/>
    </source>
</evidence>
<dbReference type="RefSeq" id="WP_216548550.1">
    <property type="nucleotide sequence ID" value="NZ_JAHLQO010000002.1"/>
</dbReference>
<protein>
    <recommendedName>
        <fullName evidence="2">Quinolinate phosphoribosyltransferase [decarboxylating]</fullName>
    </recommendedName>
</protein>
<organism evidence="6 7">
    <name type="scientific">Peptoniphilus ovalis</name>
    <dbReference type="NCBI Taxonomy" id="2841503"/>
    <lineage>
        <taxon>Bacteria</taxon>
        <taxon>Bacillati</taxon>
        <taxon>Bacillota</taxon>
        <taxon>Tissierellia</taxon>
        <taxon>Tissierellales</taxon>
        <taxon>Peptoniphilaceae</taxon>
        <taxon>Peptoniphilus</taxon>
    </lineage>
</organism>
<dbReference type="Pfam" id="PF02749">
    <property type="entry name" value="QRPTase_N"/>
    <property type="match status" value="1"/>
</dbReference>
<dbReference type="PANTHER" id="PTHR32179:SF3">
    <property type="entry name" value="NICOTINATE-NUCLEOTIDE PYROPHOSPHORYLASE [CARBOXYLATING]"/>
    <property type="match status" value="1"/>
</dbReference>
<evidence type="ECO:0000256" key="1">
    <source>
        <dbReference type="ARBA" id="ARBA00003237"/>
    </source>
</evidence>
<dbReference type="PIRSF" id="PIRSF006250">
    <property type="entry name" value="NadC_ModD"/>
    <property type="match status" value="1"/>
</dbReference>
<dbReference type="EMBL" id="JAHLQO010000002">
    <property type="protein sequence ID" value="MBU5668699.1"/>
    <property type="molecule type" value="Genomic_DNA"/>
</dbReference>
<gene>
    <name evidence="6" type="primary">nadC</name>
    <name evidence="6" type="ORF">KQI68_02475</name>
</gene>
<evidence type="ECO:0000256" key="2">
    <source>
        <dbReference type="ARBA" id="ARBA00033102"/>
    </source>
</evidence>
<keyword evidence="3 6" id="KW-0808">Transferase</keyword>
<evidence type="ECO:0000256" key="3">
    <source>
        <dbReference type="PIRNR" id="PIRNR006250"/>
    </source>
</evidence>
<dbReference type="Pfam" id="PF01729">
    <property type="entry name" value="QRPTase_C"/>
    <property type="match status" value="1"/>
</dbReference>
<feature type="domain" description="Quinolinate phosphoribosyl transferase C-terminal" evidence="4">
    <location>
        <begin position="113"/>
        <end position="278"/>
    </location>
</feature>
<reference evidence="6 7" key="1">
    <citation type="submission" date="2021-06" db="EMBL/GenBank/DDBJ databases">
        <authorList>
            <person name="Sun Q."/>
            <person name="Li D."/>
        </authorList>
    </citation>
    <scope>NUCLEOTIDE SEQUENCE [LARGE SCALE GENOMIC DNA]</scope>
    <source>
        <strain evidence="6 7">MSJ-1</strain>
    </source>
</reference>
<keyword evidence="3 6" id="KW-0328">Glycosyltransferase</keyword>
<dbReference type="InterPro" id="IPR022412">
    <property type="entry name" value="Quinolinate_PRibosylTrfase_N"/>
</dbReference>
<evidence type="ECO:0000259" key="5">
    <source>
        <dbReference type="Pfam" id="PF02749"/>
    </source>
</evidence>
<comment type="similarity">
    <text evidence="3">Belongs to the NadC/ModD family.</text>
</comment>
<name>A0ABS6FET2_9FIRM</name>
<dbReference type="GO" id="GO:0004514">
    <property type="term" value="F:nicotinate-nucleotide diphosphorylase (carboxylating) activity"/>
    <property type="evidence" value="ECO:0007669"/>
    <property type="project" value="UniProtKB-EC"/>
</dbReference>
<dbReference type="InterPro" id="IPR004393">
    <property type="entry name" value="NadC"/>
</dbReference>
<dbReference type="InterPro" id="IPR002638">
    <property type="entry name" value="Quinolinate_PRibosylTrfase_C"/>
</dbReference>
<sequence>MLNLFADEIIINAIKEDITNADLSTESIYIDDRDAEVELIAKEDGIIAGLDVYKRVFEIIADSYKSHVTFQEFAKDGDEVKNKDVLMKIKSTVKVLLSSERVALNLLQRMSGVATYANKLVKALDDENIKIVDTRKTTPGLRILEKYAVRVGGANNHRYNLSDCIMLKDNHVAASGGVKEAIERARAYAPFTVKIEVETENLEMVRAAVEAGADIIMLDNMDIEMTKEAIEIIDGRATIEASGNITLENIKRYRDIAVDVISSGAITHSAGILDLSMKNLKIN</sequence>